<dbReference type="Gene3D" id="3.60.60.10">
    <property type="entry name" value="Penicillin V Acylase, Chain A"/>
    <property type="match status" value="1"/>
</dbReference>
<dbReference type="PANTHER" id="PTHR35190">
    <property type="entry name" value="PROTEIN DCD1B"/>
    <property type="match status" value="1"/>
</dbReference>
<proteinExistence type="predicted"/>
<protein>
    <submittedName>
        <fullName evidence="1">Acyl-CoA:6-aminopenicillanic acid acyl transferase</fullName>
    </submittedName>
</protein>
<dbReference type="InterPro" id="IPR047803">
    <property type="entry name" value="DCD1A/B-like"/>
</dbReference>
<accession>A0A2T0RGG1</accession>
<evidence type="ECO:0000313" key="1">
    <source>
        <dbReference type="EMBL" id="PRY20222.1"/>
    </source>
</evidence>
<dbReference type="AlphaFoldDB" id="A0A2T0RGG1"/>
<keyword evidence="2" id="KW-1185">Reference proteome</keyword>
<dbReference type="EMBL" id="PVTD01000014">
    <property type="protein sequence ID" value="PRY20222.1"/>
    <property type="molecule type" value="Genomic_DNA"/>
</dbReference>
<comment type="caution">
    <text evidence="1">The sequence shown here is derived from an EMBL/GenBank/DDBJ whole genome shotgun (WGS) entry which is preliminary data.</text>
</comment>
<gene>
    <name evidence="1" type="ORF">CLV78_1147</name>
</gene>
<dbReference type="InterPro" id="IPR047794">
    <property type="entry name" value="C45_proenzyme-like"/>
</dbReference>
<dbReference type="Proteomes" id="UP000239480">
    <property type="component" value="Unassembled WGS sequence"/>
</dbReference>
<dbReference type="OrthoDB" id="8109453at2"/>
<dbReference type="RefSeq" id="WP_106207868.1">
    <property type="nucleotide sequence ID" value="NZ_PVTD01000014.1"/>
</dbReference>
<dbReference type="PANTHER" id="PTHR35190:SF1">
    <property type="entry name" value="PEPTIDASE C45 HYDROLASE DOMAIN-CONTAINING PROTEIN"/>
    <property type="match status" value="1"/>
</dbReference>
<dbReference type="GO" id="GO:0016740">
    <property type="term" value="F:transferase activity"/>
    <property type="evidence" value="ECO:0007669"/>
    <property type="project" value="UniProtKB-KW"/>
</dbReference>
<evidence type="ECO:0000313" key="2">
    <source>
        <dbReference type="Proteomes" id="UP000239480"/>
    </source>
</evidence>
<keyword evidence="1" id="KW-0808">Transferase</keyword>
<organism evidence="1 2">
    <name type="scientific">Aliiruegeria haliotis</name>
    <dbReference type="NCBI Taxonomy" id="1280846"/>
    <lineage>
        <taxon>Bacteria</taxon>
        <taxon>Pseudomonadati</taxon>
        <taxon>Pseudomonadota</taxon>
        <taxon>Alphaproteobacteria</taxon>
        <taxon>Rhodobacterales</taxon>
        <taxon>Roseobacteraceae</taxon>
        <taxon>Aliiruegeria</taxon>
    </lineage>
</organism>
<dbReference type="NCBIfam" id="NF040521">
    <property type="entry name" value="C45_proenzyme"/>
    <property type="match status" value="1"/>
</dbReference>
<sequence>MAKNELTIVGESGAGKLYEKNGFLVPVLTGTSLEMGEQYGAMMVEYMQKAYDTLVQPWRDKGIITDEDMQVWTERSYATFSARNRLFYDGVAKGSGWPLEKIGILDNIMEFGVYESKMLSSFAGCTSIFAWGDYTADGKMYSGRNQDWAEAYLDFPQVMTIRKPTDGSYKYATMGWPGIYFTLTAMNEHGAYLDIHDATAMAGSIVYMDRQPITSILSDVVSECKSVKAMIHRFNTIMPSTSLILSLADENGAASIELSGPAGGRVRAPDGESFVTVNSFLNEDWGIGIRDTATHSLVRGTNMQARMSEHEGKIDASVTRDVMDIKLYAADGSLLPNGGCTKPINQDDDVTVYQVVSNVNDREVWLKVPVPHHFADWTHFDLKALWD</sequence>
<reference evidence="1 2" key="1">
    <citation type="submission" date="2018-03" db="EMBL/GenBank/DDBJ databases">
        <title>Genomic Encyclopedia of Archaeal and Bacterial Type Strains, Phase II (KMG-II): from individual species to whole genera.</title>
        <authorList>
            <person name="Goeker M."/>
        </authorList>
    </citation>
    <scope>NUCLEOTIDE SEQUENCE [LARGE SCALE GENOMIC DNA]</scope>
    <source>
        <strain evidence="1 2">DSM 29328</strain>
    </source>
</reference>
<name>A0A2T0RGG1_9RHOB</name>